<dbReference type="AlphaFoldDB" id="A0A0M2UQS0"/>
<dbReference type="InterPro" id="IPR053916">
    <property type="entry name" value="DUF6978"/>
</dbReference>
<dbReference type="Pfam" id="PF22398">
    <property type="entry name" value="DUF6978"/>
    <property type="match status" value="1"/>
</dbReference>
<organism evidence="1 2">
    <name type="scientific">Candidatus Brocadia fulgida</name>
    <dbReference type="NCBI Taxonomy" id="380242"/>
    <lineage>
        <taxon>Bacteria</taxon>
        <taxon>Pseudomonadati</taxon>
        <taxon>Planctomycetota</taxon>
        <taxon>Candidatus Brocadiia</taxon>
        <taxon>Candidatus Brocadiales</taxon>
        <taxon>Candidatus Brocadiaceae</taxon>
        <taxon>Candidatus Brocadia</taxon>
    </lineage>
</organism>
<gene>
    <name evidence="1" type="ORF">BROFUL_03311</name>
</gene>
<dbReference type="Proteomes" id="UP000034954">
    <property type="component" value="Unassembled WGS sequence"/>
</dbReference>
<sequence>MITQQQADYLVALPKHIIEDDALLERKLYAPSFPIDDRMYSVSKADDEFSFFLEITQSSKKNLKLTLHFQEEDASIGLLRVDFNGRHPNPEIANDKVPDIFRSFAGQWLEESHIHYFVEGYKPLAWAIPLKADNTFSVKDFTNISEFGDIFRVFGNKINLQTVLEICIQRQLI</sequence>
<keyword evidence="2" id="KW-1185">Reference proteome</keyword>
<dbReference type="EMBL" id="LAQJ01000302">
    <property type="protein sequence ID" value="KKO18000.1"/>
    <property type="molecule type" value="Genomic_DNA"/>
</dbReference>
<reference evidence="1 2" key="1">
    <citation type="journal article" date="2013" name="BMC Microbiol.">
        <title>Identification of the type II cytochrome c maturation pathway in anammox bacteria by comparative genomics.</title>
        <authorList>
            <person name="Ferousi C."/>
            <person name="Speth D.R."/>
            <person name="Reimann J."/>
            <person name="Op den Camp H.J."/>
            <person name="Allen J.W."/>
            <person name="Keltjens J.T."/>
            <person name="Jetten M.S."/>
        </authorList>
    </citation>
    <scope>NUCLEOTIDE SEQUENCE [LARGE SCALE GENOMIC DNA]</scope>
    <source>
        <strain evidence="1">RU1</strain>
    </source>
</reference>
<name>A0A0M2UQS0_9BACT</name>
<evidence type="ECO:0000313" key="1">
    <source>
        <dbReference type="EMBL" id="KKO18000.1"/>
    </source>
</evidence>
<evidence type="ECO:0000313" key="2">
    <source>
        <dbReference type="Proteomes" id="UP000034954"/>
    </source>
</evidence>
<proteinExistence type="predicted"/>
<accession>A0A0M2UQS0</accession>
<comment type="caution">
    <text evidence="1">The sequence shown here is derived from an EMBL/GenBank/DDBJ whole genome shotgun (WGS) entry which is preliminary data.</text>
</comment>
<protein>
    <submittedName>
        <fullName evidence="1">Uncharacterized protein</fullName>
    </submittedName>
</protein>